<evidence type="ECO:0000256" key="15">
    <source>
        <dbReference type="ARBA" id="ARBA00030824"/>
    </source>
</evidence>
<evidence type="ECO:0000256" key="5">
    <source>
        <dbReference type="ARBA" id="ARBA00022475"/>
    </source>
</evidence>
<dbReference type="GO" id="GO:0032190">
    <property type="term" value="F:acrosin binding"/>
    <property type="evidence" value="ECO:0007669"/>
    <property type="project" value="TreeGrafter"/>
</dbReference>
<dbReference type="GO" id="GO:0007339">
    <property type="term" value="P:binding of sperm to zona pellucida"/>
    <property type="evidence" value="ECO:0007669"/>
    <property type="project" value="TreeGrafter"/>
</dbReference>
<proteinExistence type="inferred from homology"/>
<evidence type="ECO:0000256" key="6">
    <source>
        <dbReference type="ARBA" id="ARBA00022525"/>
    </source>
</evidence>
<dbReference type="Gene3D" id="2.60.40.4100">
    <property type="entry name" value="Zona pellucida, ZP-C domain"/>
    <property type="match status" value="1"/>
</dbReference>
<keyword evidence="7" id="KW-0272">Extracellular matrix</keyword>
<evidence type="ECO:0000256" key="7">
    <source>
        <dbReference type="ARBA" id="ARBA00022530"/>
    </source>
</evidence>
<keyword evidence="14" id="KW-0325">Glycoprotein</keyword>
<evidence type="ECO:0000256" key="9">
    <source>
        <dbReference type="ARBA" id="ARBA00022692"/>
    </source>
</evidence>
<evidence type="ECO:0000256" key="11">
    <source>
        <dbReference type="ARBA" id="ARBA00022989"/>
    </source>
</evidence>
<dbReference type="PRINTS" id="PR00023">
    <property type="entry name" value="ZPELLUCIDA"/>
</dbReference>
<dbReference type="GO" id="GO:0005886">
    <property type="term" value="C:plasma membrane"/>
    <property type="evidence" value="ECO:0007669"/>
    <property type="project" value="UniProtKB-SubCell"/>
</dbReference>
<evidence type="ECO:0000256" key="16">
    <source>
        <dbReference type="SAM" id="MobiDB-lite"/>
    </source>
</evidence>
<feature type="region of interest" description="Disordered" evidence="16">
    <location>
        <begin position="520"/>
        <end position="580"/>
    </location>
</feature>
<evidence type="ECO:0000256" key="8">
    <source>
        <dbReference type="ARBA" id="ARBA00022685"/>
    </source>
</evidence>
<keyword evidence="6" id="KW-0964">Secreted</keyword>
<sequence>METPTLFSLLALLSSGLCVPPALAFPPHPPHGQQTLVRHETSHERNQRVETVTVSCYPDLMEITVKADMFEIGAPVSPDELRLGVVYGEACGPLASSPDEYKIVVGLSDCGTKHWMTESNLVYTNLLIYTPAASVDGLIRMEEAVIPIECQYDRKYSLSSSPLQPKWIPFTATRATVETLDFSLRIMTSDWLHERGSNIFYLGEPIYMQASVGVANHMDLRVFMSSCVATLYLDRMSTPRYDFVENDGCLVDSQLEGAHSQFLPRTQDDKLRLVIDAFRFHQEEQGHLYITCQLTATPVIADSPQPMLQTKACTYVNDRQAHPLPLLGVVWRSADGNDYFCGTCGGQNEVGYSKPRSHGTFGSLSHAVNSAASTGLTGQVYKEEHVGPILVLPTKKHGFIPKEELPPVLSKMQNPTFYGSQWRSGVASKMGMQPKTDLDKGLVPENLLPSLEHGAHKDLTKDKNNVTSRQGNVNEGMFVVLPSIFFFCCYNDLQMFLFIAEEDDEEASGEEEAVTSFYTTVDVAQKSPTQPSAVSDPPTPQADLRPEENKHTTVAPQRNVTVIPQQNEDQKPKEEKQPKK</sequence>
<evidence type="ECO:0000256" key="2">
    <source>
        <dbReference type="ARBA" id="ARBA00004498"/>
    </source>
</evidence>
<comment type="caution">
    <text evidence="19">The sequence shown here is derived from an EMBL/GenBank/DDBJ whole genome shotgun (WGS) entry which is preliminary data.</text>
</comment>
<dbReference type="Gene3D" id="2.60.40.3210">
    <property type="entry name" value="Zona pellucida, ZP-N domain"/>
    <property type="match status" value="1"/>
</dbReference>
<keyword evidence="10 17" id="KW-0732">Signal</keyword>
<dbReference type="EMBL" id="JAOPHQ010001434">
    <property type="protein sequence ID" value="KAK0150827.1"/>
    <property type="molecule type" value="Genomic_DNA"/>
</dbReference>
<evidence type="ECO:0000256" key="10">
    <source>
        <dbReference type="ARBA" id="ARBA00022729"/>
    </source>
</evidence>
<evidence type="ECO:0000256" key="4">
    <source>
        <dbReference type="ARBA" id="ARBA00017980"/>
    </source>
</evidence>
<dbReference type="Pfam" id="PF23344">
    <property type="entry name" value="ZP-N"/>
    <property type="match status" value="1"/>
</dbReference>
<gene>
    <name evidence="19" type="primary">ZP3_12</name>
    <name evidence="19" type="ORF">N1851_008061</name>
</gene>
<evidence type="ECO:0000256" key="3">
    <source>
        <dbReference type="ARBA" id="ARBA00006735"/>
    </source>
</evidence>
<keyword evidence="13" id="KW-1015">Disulfide bond</keyword>
<dbReference type="AlphaFoldDB" id="A0AA47N378"/>
<evidence type="ECO:0000259" key="18">
    <source>
        <dbReference type="PROSITE" id="PS51034"/>
    </source>
</evidence>
<dbReference type="InterPro" id="IPR055356">
    <property type="entry name" value="ZP-N"/>
</dbReference>
<keyword evidence="11" id="KW-1133">Transmembrane helix</keyword>
<feature type="domain" description="ZP" evidence="18">
    <location>
        <begin position="55"/>
        <end position="320"/>
    </location>
</feature>
<dbReference type="PANTHER" id="PTHR11576:SF2">
    <property type="entry name" value="ZONA PELLUCIDA SPERM-BINDING PROTEIN 3"/>
    <property type="match status" value="1"/>
</dbReference>
<feature type="signal peptide" evidence="17">
    <location>
        <begin position="1"/>
        <end position="24"/>
    </location>
</feature>
<keyword evidence="8" id="KW-0165">Cleavage on pair of basic residues</keyword>
<dbReference type="PROSITE" id="PS51034">
    <property type="entry name" value="ZP_2"/>
    <property type="match status" value="1"/>
</dbReference>
<dbReference type="SMART" id="SM00241">
    <property type="entry name" value="ZP"/>
    <property type="match status" value="1"/>
</dbReference>
<evidence type="ECO:0000313" key="19">
    <source>
        <dbReference type="EMBL" id="KAK0150827.1"/>
    </source>
</evidence>
<dbReference type="InterPro" id="IPR048290">
    <property type="entry name" value="ZP_chr"/>
</dbReference>
<dbReference type="InterPro" id="IPR001507">
    <property type="entry name" value="ZP_dom"/>
</dbReference>
<dbReference type="InterPro" id="IPR055355">
    <property type="entry name" value="ZP-C"/>
</dbReference>
<evidence type="ECO:0000256" key="12">
    <source>
        <dbReference type="ARBA" id="ARBA00023136"/>
    </source>
</evidence>
<protein>
    <recommendedName>
        <fullName evidence="4">Zona pellucida sperm-binding protein 3</fullName>
    </recommendedName>
    <alternativeName>
        <fullName evidence="15">Zona pellucida glycoprotein 3</fullName>
    </alternativeName>
</protein>
<keyword evidence="20" id="KW-1185">Reference proteome</keyword>
<keyword evidence="9" id="KW-0812">Transmembrane</keyword>
<feature type="compositionally biased region" description="Polar residues" evidence="16">
    <location>
        <begin position="552"/>
        <end position="563"/>
    </location>
</feature>
<reference evidence="19" key="1">
    <citation type="journal article" date="2023" name="Front. Mar. Sci.">
        <title>A new Merluccius polli reference genome to investigate the effects of global change in West African waters.</title>
        <authorList>
            <person name="Mateo J.L."/>
            <person name="Blanco-Fernandez C."/>
            <person name="Garcia-Vazquez E."/>
            <person name="Machado-Schiaffino G."/>
        </authorList>
    </citation>
    <scope>NUCLEOTIDE SEQUENCE</scope>
    <source>
        <strain evidence="19">C29</strain>
        <tissue evidence="19">Fin</tissue>
    </source>
</reference>
<dbReference type="InterPro" id="IPR042235">
    <property type="entry name" value="ZP-C_dom"/>
</dbReference>
<evidence type="ECO:0000256" key="17">
    <source>
        <dbReference type="SAM" id="SignalP"/>
    </source>
</evidence>
<evidence type="ECO:0000256" key="14">
    <source>
        <dbReference type="ARBA" id="ARBA00023180"/>
    </source>
</evidence>
<dbReference type="GO" id="GO:2000344">
    <property type="term" value="P:positive regulation of acrosome reaction"/>
    <property type="evidence" value="ECO:0007669"/>
    <property type="project" value="TreeGrafter"/>
</dbReference>
<keyword evidence="5" id="KW-1003">Cell membrane</keyword>
<dbReference type="PANTHER" id="PTHR11576">
    <property type="entry name" value="ZONA PELLUCIDA SPERM-BINDING PROTEIN 3"/>
    <property type="match status" value="1"/>
</dbReference>
<dbReference type="FunFam" id="2.60.40.3210:FF:000001">
    <property type="entry name" value="Zona pellucida sperm-binding protein 3"/>
    <property type="match status" value="1"/>
</dbReference>
<organism evidence="19 20">
    <name type="scientific">Merluccius polli</name>
    <name type="common">Benguela hake</name>
    <name type="synonym">Merluccius cadenati</name>
    <dbReference type="NCBI Taxonomy" id="89951"/>
    <lineage>
        <taxon>Eukaryota</taxon>
        <taxon>Metazoa</taxon>
        <taxon>Chordata</taxon>
        <taxon>Craniata</taxon>
        <taxon>Vertebrata</taxon>
        <taxon>Euteleostomi</taxon>
        <taxon>Actinopterygii</taxon>
        <taxon>Neopterygii</taxon>
        <taxon>Teleostei</taxon>
        <taxon>Neoteleostei</taxon>
        <taxon>Acanthomorphata</taxon>
        <taxon>Zeiogadaria</taxon>
        <taxon>Gadariae</taxon>
        <taxon>Gadiformes</taxon>
        <taxon>Gadoidei</taxon>
        <taxon>Merlucciidae</taxon>
        <taxon>Merluccius</taxon>
    </lineage>
</organism>
<dbReference type="Proteomes" id="UP001174136">
    <property type="component" value="Unassembled WGS sequence"/>
</dbReference>
<feature type="compositionally biased region" description="Basic and acidic residues" evidence="16">
    <location>
        <begin position="568"/>
        <end position="580"/>
    </location>
</feature>
<evidence type="ECO:0000256" key="1">
    <source>
        <dbReference type="ARBA" id="ARBA00004251"/>
    </source>
</evidence>
<evidence type="ECO:0000256" key="13">
    <source>
        <dbReference type="ARBA" id="ARBA00023157"/>
    </source>
</evidence>
<keyword evidence="12" id="KW-0472">Membrane</keyword>
<evidence type="ECO:0000313" key="20">
    <source>
        <dbReference type="Proteomes" id="UP001174136"/>
    </source>
</evidence>
<dbReference type="FunFam" id="2.60.40.4100:FF:000002">
    <property type="entry name" value="Zona pellucida sperm-binding protein 3"/>
    <property type="match status" value="1"/>
</dbReference>
<accession>A0AA47N378</accession>
<feature type="chain" id="PRO_5041242075" description="Zona pellucida sperm-binding protein 3" evidence="17">
    <location>
        <begin position="25"/>
        <end position="580"/>
    </location>
</feature>
<dbReference type="Pfam" id="PF00100">
    <property type="entry name" value="Zona_pellucida"/>
    <property type="match status" value="1"/>
</dbReference>
<dbReference type="GO" id="GO:0031012">
    <property type="term" value="C:extracellular matrix"/>
    <property type="evidence" value="ECO:0007669"/>
    <property type="project" value="TreeGrafter"/>
</dbReference>
<dbReference type="GO" id="GO:0035803">
    <property type="term" value="P:egg coat formation"/>
    <property type="evidence" value="ECO:0007669"/>
    <property type="project" value="TreeGrafter"/>
</dbReference>
<comment type="subcellular location">
    <subcellularLocation>
        <location evidence="1">Cell membrane</location>
        <topology evidence="1">Single-pass type I membrane protein</topology>
    </subcellularLocation>
    <subcellularLocation>
        <location evidence="2">Secreted</location>
        <location evidence="2">Extracellular space</location>
        <location evidence="2">Extracellular matrix</location>
    </subcellularLocation>
</comment>
<comment type="similarity">
    <text evidence="3">Belongs to the ZP domain family. ZPC subfamily.</text>
</comment>
<name>A0AA47N378_MERPO</name>